<protein>
    <submittedName>
        <fullName evidence="1">Uncharacterized protein</fullName>
    </submittedName>
</protein>
<name>A0A133UYC6_9EURY</name>
<dbReference type="AlphaFoldDB" id="A0A133UYC6"/>
<proteinExistence type="predicted"/>
<reference evidence="1 2" key="1">
    <citation type="journal article" date="2016" name="Sci. Rep.">
        <title>Metabolic traits of an uncultured archaeal lineage -MSBL1- from brine pools of the Red Sea.</title>
        <authorList>
            <person name="Mwirichia R."/>
            <person name="Alam I."/>
            <person name="Rashid M."/>
            <person name="Vinu M."/>
            <person name="Ba-Alawi W."/>
            <person name="Anthony Kamau A."/>
            <person name="Kamanda Ngugi D."/>
            <person name="Goker M."/>
            <person name="Klenk H.P."/>
            <person name="Bajic V."/>
            <person name="Stingl U."/>
        </authorList>
    </citation>
    <scope>NUCLEOTIDE SEQUENCE [LARGE SCALE GENOMIC DNA]</scope>
    <source>
        <strain evidence="1">SCGC-AAA261C02</strain>
    </source>
</reference>
<keyword evidence="2" id="KW-1185">Reference proteome</keyword>
<comment type="caution">
    <text evidence="1">The sequence shown here is derived from an EMBL/GenBank/DDBJ whole genome shotgun (WGS) entry which is preliminary data.</text>
</comment>
<gene>
    <name evidence="1" type="ORF">AKJ42_03595</name>
</gene>
<dbReference type="Proteomes" id="UP000070520">
    <property type="component" value="Unassembled WGS sequence"/>
</dbReference>
<evidence type="ECO:0000313" key="2">
    <source>
        <dbReference type="Proteomes" id="UP000070520"/>
    </source>
</evidence>
<dbReference type="EMBL" id="LHXW01000062">
    <property type="protein sequence ID" value="KXA99188.1"/>
    <property type="molecule type" value="Genomic_DNA"/>
</dbReference>
<sequence length="408" mass="46227">MIKDVTQVPREELLELAEERIFSLGLRDLASVLAYENMRYALGRMIYALENDDVYCVLAPDATITRNKPRWLSGYGYGGVIRWSDENVAFPEIRPNACGMLLMRLDNLPSKKDLVKRASEVEEKELELNGVKINPDFGRGNHFFELYKPLEISEEVSDVLPPDAFYAVLHSSAPELKDKMYSWAEKGEKVNTPLGYITILKNSAAREYYKDWEKLKEFSKRRRELLAREVVGEHEVVSNFIHQGLFAPNEARLGCYNTTEQEEDGLFPVALRWDFPVHVLRGKPNLSDEVIHRLEFQERAERLGLEEELRNVNTLPHGGGYKIQLPYQKIDITTTSFGNVFTLSGLKPASTMSEISEGKAISEFGGMAITDPHSLPYTYRGEAVIGKTIDLGLGDPVAKLRPVLTVKI</sequence>
<accession>A0A133UYC6</accession>
<organism evidence="1 2">
    <name type="scientific">candidate division MSBL1 archaeon SCGC-AAA261C02</name>
    <dbReference type="NCBI Taxonomy" id="1698272"/>
    <lineage>
        <taxon>Archaea</taxon>
        <taxon>Methanobacteriati</taxon>
        <taxon>Methanobacteriota</taxon>
        <taxon>candidate division MSBL1</taxon>
    </lineage>
</organism>
<evidence type="ECO:0000313" key="1">
    <source>
        <dbReference type="EMBL" id="KXA99188.1"/>
    </source>
</evidence>